<dbReference type="Pfam" id="PF01636">
    <property type="entry name" value="APH"/>
    <property type="match status" value="1"/>
</dbReference>
<organism evidence="2 3">
    <name type="scientific">Sphagnurus paluster</name>
    <dbReference type="NCBI Taxonomy" id="117069"/>
    <lineage>
        <taxon>Eukaryota</taxon>
        <taxon>Fungi</taxon>
        <taxon>Dikarya</taxon>
        <taxon>Basidiomycota</taxon>
        <taxon>Agaricomycotina</taxon>
        <taxon>Agaricomycetes</taxon>
        <taxon>Agaricomycetidae</taxon>
        <taxon>Agaricales</taxon>
        <taxon>Tricholomatineae</taxon>
        <taxon>Lyophyllaceae</taxon>
        <taxon>Sphagnurus</taxon>
    </lineage>
</organism>
<feature type="domain" description="Aminoglycoside phosphotransferase" evidence="1">
    <location>
        <begin position="301"/>
        <end position="418"/>
    </location>
</feature>
<proteinExistence type="predicted"/>
<keyword evidence="3" id="KW-1185">Reference proteome</keyword>
<dbReference type="OrthoDB" id="3261131at2759"/>
<accession>A0A9P7GG09</accession>
<evidence type="ECO:0000313" key="3">
    <source>
        <dbReference type="Proteomes" id="UP000717328"/>
    </source>
</evidence>
<gene>
    <name evidence="2" type="ORF">H0H81_004858</name>
</gene>
<comment type="caution">
    <text evidence="2">The sequence shown here is derived from an EMBL/GenBank/DDBJ whole genome shotgun (WGS) entry which is preliminary data.</text>
</comment>
<dbReference type="SUPFAM" id="SSF56112">
    <property type="entry name" value="Protein kinase-like (PK-like)"/>
    <property type="match status" value="1"/>
</dbReference>
<name>A0A9P7GG09_9AGAR</name>
<evidence type="ECO:0000313" key="2">
    <source>
        <dbReference type="EMBL" id="KAG5649281.1"/>
    </source>
</evidence>
<reference evidence="2" key="1">
    <citation type="submission" date="2021-02" db="EMBL/GenBank/DDBJ databases">
        <authorList>
            <person name="Nieuwenhuis M."/>
            <person name="Van De Peppel L.J.J."/>
        </authorList>
    </citation>
    <scope>NUCLEOTIDE SEQUENCE</scope>
    <source>
        <strain evidence="2">D49</strain>
    </source>
</reference>
<dbReference type="EMBL" id="JABCKI010001232">
    <property type="protein sequence ID" value="KAG5649281.1"/>
    <property type="molecule type" value="Genomic_DNA"/>
</dbReference>
<dbReference type="InterPro" id="IPR002575">
    <property type="entry name" value="Aminoglycoside_PTrfase"/>
</dbReference>
<reference evidence="2" key="2">
    <citation type="submission" date="2021-10" db="EMBL/GenBank/DDBJ databases">
        <title>Phylogenomics reveals ancestral predisposition of the termite-cultivated fungus Termitomyces towards a domesticated lifestyle.</title>
        <authorList>
            <person name="Auxier B."/>
            <person name="Grum-Grzhimaylo A."/>
            <person name="Cardenas M.E."/>
            <person name="Lodge J.D."/>
            <person name="Laessoe T."/>
            <person name="Pedersen O."/>
            <person name="Smith M.E."/>
            <person name="Kuyper T.W."/>
            <person name="Franco-Molano E.A."/>
            <person name="Baroni T.J."/>
            <person name="Aanen D.K."/>
        </authorList>
    </citation>
    <scope>NUCLEOTIDE SEQUENCE</scope>
    <source>
        <strain evidence="2">D49</strain>
    </source>
</reference>
<dbReference type="Proteomes" id="UP000717328">
    <property type="component" value="Unassembled WGS sequence"/>
</dbReference>
<dbReference type="Gene3D" id="1.10.510.10">
    <property type="entry name" value="Transferase(Phosphotransferase) domain 1"/>
    <property type="match status" value="1"/>
</dbReference>
<sequence length="471" mass="53097">MDGRTNAALKTSGIYKFVDDPTGAYGRLKEAKIVKTTPSKTATPSQYRYHLQPDPNIFRGQTDVPGLDKVDRNKVKVKVDEFAEHMCPLDDLEEEMSDKGLESIQGIFQACPGTQIRRPYLTSYYHFPEDHDHDTLGNHGGADFIVGFQNHPLEGSPMPVLLTVACAAQTHRCNMNPYEDVYNGWRVPSLAMTVISSDVTFHAIITIGHQYRTIPLTPTLSCLSDASDGDDRKKLYSAFTAALVLLACIQEYSARYVASPPPKIPENCHRYPAVTELRHYGSNGTVKFQIKGFHTDRQSYRLLYLATTEDGQLILVKCTRHYCIELHHFCARRKLSPQILGFERLPSGWYAIAMEYFLPVAPLLAADGLQEHGRRWIAELRDLVESFHAAGFVHGDLRDANIICDGEQAFLIDFDWAGKAREVSYPVDLENLNPDLLKDRTSTKATITVDDDIRVLRLRSDSGMCIFTHIW</sequence>
<dbReference type="AlphaFoldDB" id="A0A9P7GG09"/>
<evidence type="ECO:0000259" key="1">
    <source>
        <dbReference type="Pfam" id="PF01636"/>
    </source>
</evidence>
<dbReference type="InterPro" id="IPR011009">
    <property type="entry name" value="Kinase-like_dom_sf"/>
</dbReference>
<protein>
    <recommendedName>
        <fullName evidence="1">Aminoglycoside phosphotransferase domain-containing protein</fullName>
    </recommendedName>
</protein>